<dbReference type="EMBL" id="JAFBCL010000001">
    <property type="protein sequence ID" value="MBM7811324.1"/>
    <property type="molecule type" value="Genomic_DNA"/>
</dbReference>
<comment type="caution">
    <text evidence="2">The sequence shown here is derived from an EMBL/GenBank/DDBJ whole genome shotgun (WGS) entry which is preliminary data.</text>
</comment>
<keyword evidence="1" id="KW-0812">Transmembrane</keyword>
<keyword evidence="3" id="KW-1185">Reference proteome</keyword>
<reference evidence="2 3" key="1">
    <citation type="submission" date="2021-01" db="EMBL/GenBank/DDBJ databases">
        <title>Sequencing the genomes of 1000 actinobacteria strains.</title>
        <authorList>
            <person name="Klenk H.-P."/>
        </authorList>
    </citation>
    <scope>NUCLEOTIDE SEQUENCE [LARGE SCALE GENOMIC DNA]</scope>
    <source>
        <strain evidence="2 3">DSM 44581</strain>
    </source>
</reference>
<gene>
    <name evidence="2" type="ORF">JOE68_002189</name>
</gene>
<evidence type="ECO:0000256" key="1">
    <source>
        <dbReference type="SAM" id="Phobius"/>
    </source>
</evidence>
<accession>A0ABS2S5Z1</accession>
<keyword evidence="1" id="KW-1133">Transmembrane helix</keyword>
<evidence type="ECO:0000313" key="3">
    <source>
        <dbReference type="Proteomes" id="UP001195724"/>
    </source>
</evidence>
<organism evidence="2 3">
    <name type="scientific">Saccharothrix algeriensis</name>
    <dbReference type="NCBI Taxonomy" id="173560"/>
    <lineage>
        <taxon>Bacteria</taxon>
        <taxon>Bacillati</taxon>
        <taxon>Actinomycetota</taxon>
        <taxon>Actinomycetes</taxon>
        <taxon>Pseudonocardiales</taxon>
        <taxon>Pseudonocardiaceae</taxon>
        <taxon>Saccharothrix</taxon>
    </lineage>
</organism>
<keyword evidence="1" id="KW-0472">Membrane</keyword>
<evidence type="ECO:0000313" key="2">
    <source>
        <dbReference type="EMBL" id="MBM7811324.1"/>
    </source>
</evidence>
<dbReference type="Proteomes" id="UP001195724">
    <property type="component" value="Unassembled WGS sequence"/>
</dbReference>
<feature type="transmembrane region" description="Helical" evidence="1">
    <location>
        <begin position="20"/>
        <end position="37"/>
    </location>
</feature>
<sequence>MSDPLFRDFAAGDARPPVRWHWMACGALVLLAVALSFL</sequence>
<protein>
    <submittedName>
        <fullName evidence="2">Uncharacterized protein</fullName>
    </submittedName>
</protein>
<proteinExistence type="predicted"/>
<name>A0ABS2S5Z1_9PSEU</name>